<evidence type="ECO:0000313" key="2">
    <source>
        <dbReference type="EMBL" id="SFL55111.1"/>
    </source>
</evidence>
<dbReference type="EMBL" id="FOTQ01000001">
    <property type="protein sequence ID" value="SFL55111.1"/>
    <property type="molecule type" value="Genomic_DNA"/>
</dbReference>
<dbReference type="RefSeq" id="WP_093090807.1">
    <property type="nucleotide sequence ID" value="NZ_FOTQ01000001.1"/>
</dbReference>
<keyword evidence="3" id="KW-1185">Reference proteome</keyword>
<dbReference type="PANTHER" id="PTHR39158">
    <property type="entry name" value="OS08G0560600 PROTEIN"/>
    <property type="match status" value="1"/>
</dbReference>
<protein>
    <recommendedName>
        <fullName evidence="1">DnaJ homologue subfamily C member 28 conserved domain-containing protein</fullName>
    </recommendedName>
</protein>
<dbReference type="AlphaFoldDB" id="A0A1I4IMT5"/>
<evidence type="ECO:0000259" key="1">
    <source>
        <dbReference type="Pfam" id="PF09350"/>
    </source>
</evidence>
<feature type="domain" description="DnaJ homologue subfamily C member 28 conserved" evidence="1">
    <location>
        <begin position="8"/>
        <end position="73"/>
    </location>
</feature>
<organism evidence="2 3">
    <name type="scientific">Shimia aestuarii</name>
    <dbReference type="NCBI Taxonomy" id="254406"/>
    <lineage>
        <taxon>Bacteria</taxon>
        <taxon>Pseudomonadati</taxon>
        <taxon>Pseudomonadota</taxon>
        <taxon>Alphaproteobacteria</taxon>
        <taxon>Rhodobacterales</taxon>
        <taxon>Roseobacteraceae</taxon>
    </lineage>
</organism>
<dbReference type="OrthoDB" id="8448455at2"/>
<dbReference type="InterPro" id="IPR052573">
    <property type="entry name" value="DnaJ_C_subfamily_28"/>
</dbReference>
<dbReference type="Pfam" id="PF09350">
    <property type="entry name" value="DJC28_CD"/>
    <property type="match status" value="1"/>
</dbReference>
<reference evidence="2 3" key="1">
    <citation type="submission" date="2016-10" db="EMBL/GenBank/DDBJ databases">
        <authorList>
            <person name="de Groot N.N."/>
        </authorList>
    </citation>
    <scope>NUCLEOTIDE SEQUENCE [LARGE SCALE GENOMIC DNA]</scope>
    <source>
        <strain evidence="2 3">DSM 15283</strain>
    </source>
</reference>
<name>A0A1I4IMT5_9RHOB</name>
<sequence>MMRSFRNLIERQIKKAEAEGQLADLEGAGKPLPPRHALEDPAIAAGHRIMAQAGVVPREFELKEQLEQARKDWRSATDPADRKRLMARIAELELAYNVEREAYRKFLK</sequence>
<gene>
    <name evidence="2" type="ORF">SAMN04488042_101651</name>
</gene>
<dbReference type="Proteomes" id="UP000199144">
    <property type="component" value="Unassembled WGS sequence"/>
</dbReference>
<dbReference type="InterPro" id="IPR018961">
    <property type="entry name" value="DnaJ_homolog_subfam-C_membr-28"/>
</dbReference>
<dbReference type="STRING" id="254406.SAMN04488042_101651"/>
<evidence type="ECO:0000313" key="3">
    <source>
        <dbReference type="Proteomes" id="UP000199144"/>
    </source>
</evidence>
<accession>A0A1I4IMT5</accession>
<proteinExistence type="predicted"/>
<dbReference type="PANTHER" id="PTHR39158:SF1">
    <property type="entry name" value="DNAJ HOMOLOG SUBFAMILY C MEMBER 28"/>
    <property type="match status" value="1"/>
</dbReference>